<dbReference type="RefSeq" id="WP_132795638.1">
    <property type="nucleotide sequence ID" value="NZ_SLXM01000009.1"/>
</dbReference>
<keyword evidence="3" id="KW-1185">Reference proteome</keyword>
<dbReference type="InterPro" id="IPR043472">
    <property type="entry name" value="Macro_dom-like"/>
</dbReference>
<dbReference type="SUPFAM" id="SSF52949">
    <property type="entry name" value="Macro domain-like"/>
    <property type="match status" value="1"/>
</dbReference>
<evidence type="ECO:0000259" key="1">
    <source>
        <dbReference type="Pfam" id="PF10021"/>
    </source>
</evidence>
<dbReference type="InterPro" id="IPR012664">
    <property type="entry name" value="CHP02452"/>
</dbReference>
<organism evidence="2 3">
    <name type="scientific">Tenacibaculum skagerrakense</name>
    <dbReference type="NCBI Taxonomy" id="186571"/>
    <lineage>
        <taxon>Bacteria</taxon>
        <taxon>Pseudomonadati</taxon>
        <taxon>Bacteroidota</taxon>
        <taxon>Flavobacteriia</taxon>
        <taxon>Flavobacteriales</taxon>
        <taxon>Flavobacteriaceae</taxon>
        <taxon>Tenacibaculum</taxon>
    </lineage>
</organism>
<dbReference type="InterPro" id="IPR019261">
    <property type="entry name" value="PARG_cat_microbial"/>
</dbReference>
<dbReference type="Pfam" id="PF10021">
    <property type="entry name" value="PARG_cat_microb"/>
    <property type="match status" value="1"/>
</dbReference>
<gene>
    <name evidence="2" type="ORF">EV195_109110</name>
</gene>
<dbReference type="OrthoDB" id="9806181at2"/>
<dbReference type="EMBL" id="SLXM01000009">
    <property type="protein sequence ID" value="TCP23384.1"/>
    <property type="molecule type" value="Genomic_DNA"/>
</dbReference>
<evidence type="ECO:0000313" key="2">
    <source>
        <dbReference type="EMBL" id="TCP23384.1"/>
    </source>
</evidence>
<dbReference type="PIRSF" id="PIRSF014899">
    <property type="entry name" value="UCP014899"/>
    <property type="match status" value="1"/>
</dbReference>
<dbReference type="PANTHER" id="PTHR35596:SF1">
    <property type="entry name" value="MICROBIAL-TYPE PARG CATALYTIC DOMAIN-CONTAINING PROTEIN"/>
    <property type="match status" value="1"/>
</dbReference>
<dbReference type="NCBIfam" id="TIGR02452">
    <property type="entry name" value="TIGR02452 family protein"/>
    <property type="match status" value="1"/>
</dbReference>
<name>A0A4R2NPV9_9FLAO</name>
<proteinExistence type="predicted"/>
<feature type="domain" description="Microbial-type PARG catalytic" evidence="1">
    <location>
        <begin position="10"/>
        <end position="159"/>
    </location>
</feature>
<sequence>MKKSTRKLKAKETLDIINNGYYQNEKDNAKIDISKEIEYCISNTKYYSSQDLDNELNEIQEFESDFVTKFEVKHEDSVSSIIRLSDDCKTMCLNFASAKNPGGGFLNGALAQEESLAVSSALYGSQMSVFDFYETHRNMKSCVYTDGMIHSPEVPFFRDKNGELLAEPVKCGIITSAAVNFGVVKLREKEILDQVPAIMNKRIEKLLTLCIKYKYETLILGAWGCGVFQNDPKVIAKLFHKQFGGKFKNKFKKVVFAIYSRNEKFIEAFTEVF</sequence>
<reference evidence="2 3" key="1">
    <citation type="submission" date="2019-03" db="EMBL/GenBank/DDBJ databases">
        <title>Genomic Encyclopedia of Type Strains, Phase IV (KMG-IV): sequencing the most valuable type-strain genomes for metagenomic binning, comparative biology and taxonomic classification.</title>
        <authorList>
            <person name="Goeker M."/>
        </authorList>
    </citation>
    <scope>NUCLEOTIDE SEQUENCE [LARGE SCALE GENOMIC DNA]</scope>
    <source>
        <strain evidence="2 3">DSM 14836</strain>
    </source>
</reference>
<dbReference type="Proteomes" id="UP000294564">
    <property type="component" value="Unassembled WGS sequence"/>
</dbReference>
<dbReference type="Gene3D" id="3.40.220.10">
    <property type="entry name" value="Leucine Aminopeptidase, subunit E, domain 1"/>
    <property type="match status" value="1"/>
</dbReference>
<evidence type="ECO:0000313" key="3">
    <source>
        <dbReference type="Proteomes" id="UP000294564"/>
    </source>
</evidence>
<dbReference type="PANTHER" id="PTHR35596">
    <property type="entry name" value="DUF2263 DOMAIN-CONTAINING PROTEIN"/>
    <property type="match status" value="1"/>
</dbReference>
<dbReference type="AlphaFoldDB" id="A0A4R2NPV9"/>
<protein>
    <submittedName>
        <fullName evidence="2">Uncharacterized protein (TIGR02452 family)</fullName>
    </submittedName>
</protein>
<comment type="caution">
    <text evidence="2">The sequence shown here is derived from an EMBL/GenBank/DDBJ whole genome shotgun (WGS) entry which is preliminary data.</text>
</comment>
<accession>A0A4R2NPV9</accession>